<dbReference type="EMBL" id="CP018762">
    <property type="protein sequence ID" value="APZ34266.1"/>
    <property type="molecule type" value="Genomic_DNA"/>
</dbReference>
<name>A0A1P8U840_9MICO</name>
<protein>
    <submittedName>
        <fullName evidence="1">Uncharacterized protein</fullName>
    </submittedName>
</protein>
<keyword evidence="2" id="KW-1185">Reference proteome</keyword>
<dbReference type="OrthoDB" id="5075059at2"/>
<proteinExistence type="predicted"/>
<organism evidence="1 2">
    <name type="scientific">Microbacterium aurum</name>
    <dbReference type="NCBI Taxonomy" id="36805"/>
    <lineage>
        <taxon>Bacteria</taxon>
        <taxon>Bacillati</taxon>
        <taxon>Actinomycetota</taxon>
        <taxon>Actinomycetes</taxon>
        <taxon>Micrococcales</taxon>
        <taxon>Microbacteriaceae</taxon>
        <taxon>Microbacterium</taxon>
    </lineage>
</organism>
<gene>
    <name evidence="1" type="ORF">BOH66_08430</name>
</gene>
<sequence length="98" mass="10581">MLMVAFSRYVPGVSERPSDFIAATGLRRVVADSADVEISPDVLADQDLSLIARGLYGLLIAEQGRPIDPYDNAYERDEDLAAAIEELIVAGLAVRCSL</sequence>
<accession>A0A1P8U840</accession>
<evidence type="ECO:0000313" key="1">
    <source>
        <dbReference type="EMBL" id="APZ34266.1"/>
    </source>
</evidence>
<dbReference type="RefSeq" id="WP_076690580.1">
    <property type="nucleotide sequence ID" value="NZ_CP018762.1"/>
</dbReference>
<dbReference type="Proteomes" id="UP000187185">
    <property type="component" value="Chromosome"/>
</dbReference>
<dbReference type="KEGG" id="maur:BOH66_08430"/>
<dbReference type="AlphaFoldDB" id="A0A1P8U840"/>
<evidence type="ECO:0000313" key="2">
    <source>
        <dbReference type="Proteomes" id="UP000187185"/>
    </source>
</evidence>
<reference evidence="1 2" key="1">
    <citation type="submission" date="2016-12" db="EMBL/GenBank/DDBJ databases">
        <title>Complete genome sequence of Microbacterium aurum KACC 15219.</title>
        <authorList>
            <person name="Jung Y."/>
            <person name="Shin J.-H."/>
            <person name="Lee Y.-J."/>
            <person name="Yi H."/>
            <person name="Bahn Y.-S."/>
            <person name="Kim J.F."/>
            <person name="Lee D.-W."/>
        </authorList>
    </citation>
    <scope>NUCLEOTIDE SEQUENCE [LARGE SCALE GENOMIC DNA]</scope>
    <source>
        <strain evidence="1 2">KACC 15219</strain>
    </source>
</reference>